<dbReference type="RefSeq" id="WP_302040831.1">
    <property type="nucleotide sequence ID" value="NZ_JAUKPO010000024.1"/>
</dbReference>
<dbReference type="EMBL" id="JAUKPO010000024">
    <property type="protein sequence ID" value="MDO1450030.1"/>
    <property type="molecule type" value="Genomic_DNA"/>
</dbReference>
<gene>
    <name evidence="1" type="ORF">Q0590_27365</name>
</gene>
<dbReference type="Proteomes" id="UP001168528">
    <property type="component" value="Unassembled WGS sequence"/>
</dbReference>
<accession>A0ABT8RDA3</accession>
<name>A0ABT8RDA3_9BACT</name>
<dbReference type="InterPro" id="IPR045425">
    <property type="entry name" value="DUF6508"/>
</dbReference>
<evidence type="ECO:0000313" key="2">
    <source>
        <dbReference type="Proteomes" id="UP001168528"/>
    </source>
</evidence>
<sequence length="127" mass="14736">MTPQPESIKGLLEFLPLLQNTSPEYSRIGYWGDMSSRVSASTARDLFQYLHNNGFVLKDFDWEAWSDEAVTYLENRQKLQTADIFTLYQIITTHLRADQFVEGHYDAIIENGFLADILARMEQLTRP</sequence>
<reference evidence="1" key="1">
    <citation type="submission" date="2023-07" db="EMBL/GenBank/DDBJ databases">
        <title>The genome sequence of Rhodocytophaga aerolata KACC 12507.</title>
        <authorList>
            <person name="Zhang X."/>
        </authorList>
    </citation>
    <scope>NUCLEOTIDE SEQUENCE</scope>
    <source>
        <strain evidence="1">KACC 12507</strain>
    </source>
</reference>
<dbReference type="Pfam" id="PF20118">
    <property type="entry name" value="DUF6508"/>
    <property type="match status" value="1"/>
</dbReference>
<evidence type="ECO:0000313" key="1">
    <source>
        <dbReference type="EMBL" id="MDO1450030.1"/>
    </source>
</evidence>
<keyword evidence="2" id="KW-1185">Reference proteome</keyword>
<comment type="caution">
    <text evidence="1">The sequence shown here is derived from an EMBL/GenBank/DDBJ whole genome shotgun (WGS) entry which is preliminary data.</text>
</comment>
<protein>
    <submittedName>
        <fullName evidence="1">DUF6508 domain-containing protein</fullName>
    </submittedName>
</protein>
<proteinExistence type="predicted"/>
<organism evidence="1 2">
    <name type="scientific">Rhodocytophaga aerolata</name>
    <dbReference type="NCBI Taxonomy" id="455078"/>
    <lineage>
        <taxon>Bacteria</taxon>
        <taxon>Pseudomonadati</taxon>
        <taxon>Bacteroidota</taxon>
        <taxon>Cytophagia</taxon>
        <taxon>Cytophagales</taxon>
        <taxon>Rhodocytophagaceae</taxon>
        <taxon>Rhodocytophaga</taxon>
    </lineage>
</organism>